<feature type="transmembrane region" description="Helical" evidence="1">
    <location>
        <begin position="75"/>
        <end position="93"/>
    </location>
</feature>
<accession>A0A8S9GDT7</accession>
<feature type="transmembrane region" description="Helical" evidence="1">
    <location>
        <begin position="43"/>
        <end position="63"/>
    </location>
</feature>
<keyword evidence="1" id="KW-1133">Transmembrane helix</keyword>
<proteinExistence type="inferred from homology"/>
<feature type="region of interest" description="Disordered" evidence="2">
    <location>
        <begin position="168"/>
        <end position="202"/>
    </location>
</feature>
<dbReference type="GO" id="GO:0016020">
    <property type="term" value="C:membrane"/>
    <property type="evidence" value="ECO:0007669"/>
    <property type="project" value="UniProtKB-SubCell"/>
</dbReference>
<reference evidence="3" key="1">
    <citation type="submission" date="2019-12" db="EMBL/GenBank/DDBJ databases">
        <title>Genome sequencing and annotation of Brassica cretica.</title>
        <authorList>
            <person name="Studholme D.J."/>
            <person name="Sarris P.F."/>
        </authorList>
    </citation>
    <scope>NUCLEOTIDE SEQUENCE</scope>
    <source>
        <strain evidence="3">PFS-001/15</strain>
        <tissue evidence="3">Leaf</tissue>
    </source>
</reference>
<dbReference type="Pfam" id="PF03134">
    <property type="entry name" value="TB2_DP1_HVA22"/>
    <property type="match status" value="1"/>
</dbReference>
<comment type="subcellular location">
    <subcellularLocation>
        <location evidence="1">Membrane</location>
        <topology evidence="1">Multi-pass membrane protein</topology>
    </subcellularLocation>
</comment>
<sequence>MSKFWTFLTALHSGAGPLVMLVYPLYASVVAMESTTKVDDEQWLAYWIIYSFLTLTELILQSLLEWIPIWYSVKLVFVAWLVLPQFHGAAFIYNRVVREQFKKHGFFGSSFHTKHSKPNIIHSIFHRLDYKRRDTDWSEVVQQWSPFSSEDLLRQDVRLTRSESLSRLMESESSRRGHRRSRRLMESESRGEVSESSRKHERKREYALVERKRVIISFLLPSFLPSSTTPHSSTPSHSLSYLLTAHLLHPTRSPIFTNLKFSSIFSPIHHRPPLSPLGSRLPSPRSCLLSIALFVSHWLRRRALGSQAAMGVRVPNYSVRKSVKMKAIEAATVMRRWGLTSHDVASHSCIIADDDRGLASLML</sequence>
<dbReference type="PANTHER" id="PTHR12300:SF116">
    <property type="entry name" value="HVA22-LIKE PROTEIN D"/>
    <property type="match status" value="1"/>
</dbReference>
<comment type="caution">
    <text evidence="3">The sequence shown here is derived from an EMBL/GenBank/DDBJ whole genome shotgun (WGS) entry which is preliminary data.</text>
</comment>
<comment type="similarity">
    <text evidence="1">Belongs to the DP1 family.</text>
</comment>
<keyword evidence="1" id="KW-0812">Transmembrane</keyword>
<evidence type="ECO:0000256" key="2">
    <source>
        <dbReference type="SAM" id="MobiDB-lite"/>
    </source>
</evidence>
<evidence type="ECO:0000313" key="4">
    <source>
        <dbReference type="Proteomes" id="UP000712281"/>
    </source>
</evidence>
<dbReference type="EMBL" id="QGKW02002005">
    <property type="protein sequence ID" value="KAF2542618.1"/>
    <property type="molecule type" value="Genomic_DNA"/>
</dbReference>
<organism evidence="3 4">
    <name type="scientific">Brassica cretica</name>
    <name type="common">Mustard</name>
    <dbReference type="NCBI Taxonomy" id="69181"/>
    <lineage>
        <taxon>Eukaryota</taxon>
        <taxon>Viridiplantae</taxon>
        <taxon>Streptophyta</taxon>
        <taxon>Embryophyta</taxon>
        <taxon>Tracheophyta</taxon>
        <taxon>Spermatophyta</taxon>
        <taxon>Magnoliopsida</taxon>
        <taxon>eudicotyledons</taxon>
        <taxon>Gunneridae</taxon>
        <taxon>Pentapetalae</taxon>
        <taxon>rosids</taxon>
        <taxon>malvids</taxon>
        <taxon>Brassicales</taxon>
        <taxon>Brassicaceae</taxon>
        <taxon>Brassiceae</taxon>
        <taxon>Brassica</taxon>
    </lineage>
</organism>
<dbReference type="PANTHER" id="PTHR12300">
    <property type="entry name" value="HVA22-LIKE PROTEINS"/>
    <property type="match status" value="1"/>
</dbReference>
<feature type="compositionally biased region" description="Basic and acidic residues" evidence="2">
    <location>
        <begin position="183"/>
        <end position="202"/>
    </location>
</feature>
<dbReference type="InterPro" id="IPR004345">
    <property type="entry name" value="TB2_DP1_HVA22"/>
</dbReference>
<name>A0A8S9GDT7_BRACR</name>
<dbReference type="Proteomes" id="UP000712281">
    <property type="component" value="Unassembled WGS sequence"/>
</dbReference>
<keyword evidence="1" id="KW-0472">Membrane</keyword>
<gene>
    <name evidence="3" type="ORF">F2Q68_00030122</name>
</gene>
<dbReference type="AlphaFoldDB" id="A0A8S9GDT7"/>
<evidence type="ECO:0000256" key="1">
    <source>
        <dbReference type="RuleBase" id="RU362006"/>
    </source>
</evidence>
<protein>
    <recommendedName>
        <fullName evidence="1">HVA22-like protein</fullName>
    </recommendedName>
</protein>
<evidence type="ECO:0000313" key="3">
    <source>
        <dbReference type="EMBL" id="KAF2542618.1"/>
    </source>
</evidence>